<keyword evidence="2" id="KW-0963">Cytoplasm</keyword>
<evidence type="ECO:0000256" key="3">
    <source>
        <dbReference type="ARBA" id="ARBA00022737"/>
    </source>
</evidence>
<feature type="compositionally biased region" description="Basic and acidic residues" evidence="8">
    <location>
        <begin position="206"/>
        <end position="216"/>
    </location>
</feature>
<dbReference type="Gene3D" id="1.25.10.10">
    <property type="entry name" value="Leucine-rich Repeat Variant"/>
    <property type="match status" value="1"/>
</dbReference>
<comment type="subcellular location">
    <subcellularLocation>
        <location evidence="1">Cytoplasm</location>
    </subcellularLocation>
</comment>
<dbReference type="Proteomes" id="UP001515500">
    <property type="component" value="Chromosome 14"/>
</dbReference>
<dbReference type="GeneID" id="120275721"/>
<feature type="repeat" description="Pumilio" evidence="7">
    <location>
        <begin position="709"/>
        <end position="744"/>
    </location>
</feature>
<reference evidence="11" key="1">
    <citation type="submission" date="2025-08" db="UniProtKB">
        <authorList>
            <consortium name="RefSeq"/>
        </authorList>
    </citation>
    <scope>IDENTIFICATION</scope>
</reference>
<dbReference type="Pfam" id="PF00806">
    <property type="entry name" value="PUF"/>
    <property type="match status" value="8"/>
</dbReference>
<protein>
    <submittedName>
        <fullName evidence="11">Pumilio homolog 5-like isoform X1</fullName>
    </submittedName>
</protein>
<dbReference type="GO" id="GO:0006417">
    <property type="term" value="P:regulation of translation"/>
    <property type="evidence" value="ECO:0007669"/>
    <property type="project" value="UniProtKB-KW"/>
</dbReference>
<comment type="function">
    <text evidence="6">Sequence-specific RNA-binding protein that regulates translation and mRNA stability by binding the 3'-UTR of target mRNAs. Binds the APUM-binding elements (APBEs) in the 3'-UTR mRNA sequence of CLV1, PNH, WUS and FAS2.</text>
</comment>
<evidence type="ECO:0000256" key="6">
    <source>
        <dbReference type="ARBA" id="ARBA00055193"/>
    </source>
</evidence>
<sequence length="1038" mass="114208">MKLAKFDVIQTVTFVNNQTSKHRMVTKNPIRLPGNSGGRNWAVNKRSSSFTSSKSDAAAQELGIPLKGDGFQGKEKNSLPNRSGSAPPSMCGSLASLRSLMGEPDFALDRNLGNLSNIIEGCESEAKLLTDLASYMYHCSNASLNPGFASSSISQESQLAVDLMGGLQDNWRLPLFYDSDKESLPTSNSMRAARKEEPDDNCSPKQESDDRSRRNSEFASAGFMTPSKVHQYRESLVDLIQEDFSHAQNFVYYNQSQMTNHVATEVADFDASVKSSSAEMVKISELKATVDVCSRSPILCPSSTCSIPSCDDSSVYDLSVSASCSLSPNRSASPHSPLNKDLTAEKAKLASGVNVCGVSDSNIWDTKSSTNSAGTSNDKHLINYSWQHPQLNGSHQGSLMSRQSQIATQGVQFSNNPVIPFPHIQTKMTSTEAGRGLHTSDINLQSHGIGAHGATYHPNLHPSGLFTPPCNISAYALPASVMPPFVTGYTPHSALHFSLDNPVSPYISPRNCGVSSGGNITFGVDLQHFYNLHGQLRVTMPPFEDPVCMPYFQRPVGSYSYANHYGSMVSRGSAIGSMADFYGPQKGLIPAVYSPDPRLNLSATGAGNPNPSRDPFASPTYYGRPPNIGVAMQYPTSPVACPVFQQSPVPGGCFSGRKSENMRLPFSGKKSATSCWQGQRVHEKVGNMKSHSFLQEMKSSKGHKFELSEIVGHIVEFSGDQHGSRFIQQKLETCSVEEKDSVLEEVLPHTYTLIIDAFGNYVMQKFFEHGSPEQRKRLADQLVGHVLPLTLQMCGCRVIQKALEVIELDQKARLVLELDGNVLQCVRDQNGNHVIQKCIECMPTERISFIISAFCGQVATLSTHPYGCRVIQRLLEHCTDDMQTSCIMDEILQSACFLAQDQYGNYVTQHVLERGKPHERSQIICKLAGKIVQMSQNKFASNVIEKCLEHGDTTEKEVLIEEILGQTEGNDNLLIMMKDRFANYVVQKILVTCSDKQREILLNRIKLHVQALKKYTYGKHIVARVEQWLGEEGQDLNS</sequence>
<evidence type="ECO:0000259" key="9">
    <source>
        <dbReference type="PROSITE" id="PS50303"/>
    </source>
</evidence>
<feature type="domain" description="PUM-HD" evidence="9">
    <location>
        <begin position="689"/>
        <end position="1029"/>
    </location>
</feature>
<dbReference type="RefSeq" id="XP_039138342.1">
    <property type="nucleotide sequence ID" value="XM_039282408.1"/>
</dbReference>
<dbReference type="InterPro" id="IPR012940">
    <property type="entry name" value="NABP"/>
</dbReference>
<dbReference type="AlphaFoldDB" id="A0AB40CI63"/>
<keyword evidence="10" id="KW-1185">Reference proteome</keyword>
<dbReference type="InterPro" id="IPR011989">
    <property type="entry name" value="ARM-like"/>
</dbReference>
<feature type="region of interest" description="Disordered" evidence="8">
    <location>
        <begin position="182"/>
        <end position="220"/>
    </location>
</feature>
<dbReference type="GO" id="GO:0005737">
    <property type="term" value="C:cytoplasm"/>
    <property type="evidence" value="ECO:0007669"/>
    <property type="project" value="UniProtKB-SubCell"/>
</dbReference>
<dbReference type="GO" id="GO:0003729">
    <property type="term" value="F:mRNA binding"/>
    <property type="evidence" value="ECO:0007669"/>
    <property type="project" value="UniProtKB-ARBA"/>
</dbReference>
<feature type="repeat" description="Pumilio" evidence="7">
    <location>
        <begin position="817"/>
        <end position="852"/>
    </location>
</feature>
<keyword evidence="5" id="KW-0694">RNA-binding</keyword>
<keyword evidence="4" id="KW-0810">Translation regulation</keyword>
<evidence type="ECO:0000313" key="10">
    <source>
        <dbReference type="Proteomes" id="UP001515500"/>
    </source>
</evidence>
<dbReference type="Pfam" id="PF07990">
    <property type="entry name" value="NABP"/>
    <property type="match status" value="1"/>
</dbReference>
<feature type="repeat" description="Pumilio" evidence="7">
    <location>
        <begin position="745"/>
        <end position="780"/>
    </location>
</feature>
<evidence type="ECO:0000256" key="5">
    <source>
        <dbReference type="ARBA" id="ARBA00022884"/>
    </source>
</evidence>
<keyword evidence="3" id="KW-0677">Repeat</keyword>
<name>A0AB40CI63_DIOCR</name>
<feature type="repeat" description="Pumilio" evidence="7">
    <location>
        <begin position="962"/>
        <end position="1003"/>
    </location>
</feature>
<evidence type="ECO:0000256" key="7">
    <source>
        <dbReference type="PROSITE-ProRule" id="PRU00317"/>
    </source>
</evidence>
<feature type="repeat" description="Pumilio" evidence="7">
    <location>
        <begin position="853"/>
        <end position="889"/>
    </location>
</feature>
<evidence type="ECO:0000256" key="8">
    <source>
        <dbReference type="SAM" id="MobiDB-lite"/>
    </source>
</evidence>
<dbReference type="InterPro" id="IPR001313">
    <property type="entry name" value="Pumilio_RNA-bd_rpt"/>
</dbReference>
<organism evidence="10 11">
    <name type="scientific">Dioscorea cayennensis subsp. rotundata</name>
    <name type="common">White Guinea yam</name>
    <name type="synonym">Dioscorea rotundata</name>
    <dbReference type="NCBI Taxonomy" id="55577"/>
    <lineage>
        <taxon>Eukaryota</taxon>
        <taxon>Viridiplantae</taxon>
        <taxon>Streptophyta</taxon>
        <taxon>Embryophyta</taxon>
        <taxon>Tracheophyta</taxon>
        <taxon>Spermatophyta</taxon>
        <taxon>Magnoliopsida</taxon>
        <taxon>Liliopsida</taxon>
        <taxon>Dioscoreales</taxon>
        <taxon>Dioscoreaceae</taxon>
        <taxon>Dioscorea</taxon>
    </lineage>
</organism>
<dbReference type="PROSITE" id="PS50302">
    <property type="entry name" value="PUM"/>
    <property type="match status" value="8"/>
</dbReference>
<dbReference type="SMART" id="SM00025">
    <property type="entry name" value="Pumilio"/>
    <property type="match status" value="8"/>
</dbReference>
<feature type="region of interest" description="Disordered" evidence="8">
    <location>
        <begin position="65"/>
        <end position="88"/>
    </location>
</feature>
<dbReference type="SUPFAM" id="SSF48371">
    <property type="entry name" value="ARM repeat"/>
    <property type="match status" value="1"/>
</dbReference>
<dbReference type="PANTHER" id="PTHR12537:SF119">
    <property type="entry name" value="PUMILIO HOMOLOG 6, CHLOROPLASTIC"/>
    <property type="match status" value="1"/>
</dbReference>
<evidence type="ECO:0000256" key="4">
    <source>
        <dbReference type="ARBA" id="ARBA00022845"/>
    </source>
</evidence>
<evidence type="ECO:0000256" key="1">
    <source>
        <dbReference type="ARBA" id="ARBA00004496"/>
    </source>
</evidence>
<evidence type="ECO:0000256" key="2">
    <source>
        <dbReference type="ARBA" id="ARBA00022490"/>
    </source>
</evidence>
<dbReference type="FunFam" id="1.25.10.10:FF:000004">
    <property type="entry name" value="Pumilio homolog 1 isoform 2"/>
    <property type="match status" value="1"/>
</dbReference>
<dbReference type="InterPro" id="IPR016024">
    <property type="entry name" value="ARM-type_fold"/>
</dbReference>
<dbReference type="PROSITE" id="PS50303">
    <property type="entry name" value="PUM_HD"/>
    <property type="match status" value="1"/>
</dbReference>
<evidence type="ECO:0000313" key="11">
    <source>
        <dbReference type="RefSeq" id="XP_039138342.1"/>
    </source>
</evidence>
<dbReference type="CDD" id="cd07920">
    <property type="entry name" value="Pumilio"/>
    <property type="match status" value="1"/>
</dbReference>
<dbReference type="PANTHER" id="PTHR12537">
    <property type="entry name" value="RNA BINDING PROTEIN PUMILIO-RELATED"/>
    <property type="match status" value="1"/>
</dbReference>
<feature type="repeat" description="Pumilio" evidence="7">
    <location>
        <begin position="781"/>
        <end position="816"/>
    </location>
</feature>
<dbReference type="InterPro" id="IPR033712">
    <property type="entry name" value="Pumilio_RNA-bd"/>
</dbReference>
<dbReference type="InterPro" id="IPR033133">
    <property type="entry name" value="PUM-HD"/>
</dbReference>
<feature type="repeat" description="Pumilio" evidence="7">
    <location>
        <begin position="926"/>
        <end position="961"/>
    </location>
</feature>
<proteinExistence type="predicted"/>
<feature type="repeat" description="Pumilio" evidence="7">
    <location>
        <begin position="890"/>
        <end position="925"/>
    </location>
</feature>
<accession>A0AB40CI63</accession>
<gene>
    <name evidence="11" type="primary">LOC120275721</name>
</gene>